<reference evidence="1 2" key="1">
    <citation type="submission" date="2019-11" db="EMBL/GenBank/DDBJ databases">
        <authorList>
            <person name="Cao P."/>
        </authorList>
    </citation>
    <scope>NUCLEOTIDE SEQUENCE [LARGE SCALE GENOMIC DNA]</scope>
    <source>
        <strain evidence="1 2">NEAU-AAG5</strain>
    </source>
</reference>
<dbReference type="AlphaFoldDB" id="A0A7K1LDE0"/>
<organism evidence="1 2">
    <name type="scientific">Actinomadura litoris</name>
    <dbReference type="NCBI Taxonomy" id="2678616"/>
    <lineage>
        <taxon>Bacteria</taxon>
        <taxon>Bacillati</taxon>
        <taxon>Actinomycetota</taxon>
        <taxon>Actinomycetes</taxon>
        <taxon>Streptosporangiales</taxon>
        <taxon>Thermomonosporaceae</taxon>
        <taxon>Actinomadura</taxon>
    </lineage>
</organism>
<accession>A0A7K1LDE0</accession>
<evidence type="ECO:0000313" key="1">
    <source>
        <dbReference type="EMBL" id="MUN42450.1"/>
    </source>
</evidence>
<keyword evidence="2" id="KW-1185">Reference proteome</keyword>
<comment type="caution">
    <text evidence="1">The sequence shown here is derived from an EMBL/GenBank/DDBJ whole genome shotgun (WGS) entry which is preliminary data.</text>
</comment>
<sequence length="152" mass="16720">MASFPWSTLARDAGSVFPALDDSDVVLERRDGENLVLMRAERFEAARQALVIAARSLSILARRHRALAEEALAEELPWLVWLPVEERPQAVGELLDNLIAGVDTREFGPFLRALGAWRSTAIAWSDPNTARRLADPFDETGGEVVGRPGDDA</sequence>
<gene>
    <name evidence="1" type="ORF">GNZ18_38555</name>
</gene>
<dbReference type="EMBL" id="WOFH01000021">
    <property type="protein sequence ID" value="MUN42450.1"/>
    <property type="molecule type" value="Genomic_DNA"/>
</dbReference>
<evidence type="ECO:0008006" key="3">
    <source>
        <dbReference type="Google" id="ProtNLM"/>
    </source>
</evidence>
<name>A0A7K1LDE0_9ACTN</name>
<evidence type="ECO:0000313" key="2">
    <source>
        <dbReference type="Proteomes" id="UP000432015"/>
    </source>
</evidence>
<proteinExistence type="predicted"/>
<dbReference type="Proteomes" id="UP000432015">
    <property type="component" value="Unassembled WGS sequence"/>
</dbReference>
<protein>
    <recommendedName>
        <fullName evidence="3">Type II toxin-antitoxin system Phd/YefM family antitoxin</fullName>
    </recommendedName>
</protein>